<dbReference type="RefSeq" id="WP_270675766.1">
    <property type="nucleotide sequence ID" value="NZ_JAQFWP010000003.1"/>
</dbReference>
<dbReference type="InterPro" id="IPR011600">
    <property type="entry name" value="Pept_C14_caspase"/>
</dbReference>
<evidence type="ECO:0000256" key="6">
    <source>
        <dbReference type="SAM" id="MobiDB-lite"/>
    </source>
</evidence>
<evidence type="ECO:0000313" key="11">
    <source>
        <dbReference type="Proteomes" id="UP001165685"/>
    </source>
</evidence>
<reference evidence="10" key="1">
    <citation type="submission" date="2023-01" db="EMBL/GenBank/DDBJ databases">
        <title>Draft genome sequence of Nocardiopsis sp. LSu2-4 isolated from halophytes.</title>
        <authorList>
            <person name="Duangmal K."/>
            <person name="Chantavorakit T."/>
        </authorList>
    </citation>
    <scope>NUCLEOTIDE SEQUENCE</scope>
    <source>
        <strain evidence="10">LSu2-4</strain>
    </source>
</reference>
<feature type="compositionally biased region" description="Low complexity" evidence="6">
    <location>
        <begin position="434"/>
        <end position="465"/>
    </location>
</feature>
<dbReference type="InterPro" id="IPR010432">
    <property type="entry name" value="RDD"/>
</dbReference>
<feature type="compositionally biased region" description="Low complexity" evidence="6">
    <location>
        <begin position="476"/>
        <end position="487"/>
    </location>
</feature>
<keyword evidence="4 7" id="KW-1133">Transmembrane helix</keyword>
<accession>A0ABT4TF79</accession>
<dbReference type="PANTHER" id="PTHR36115:SF6">
    <property type="entry name" value="PROLINE-RICH ANTIGEN HOMOLOG"/>
    <property type="match status" value="1"/>
</dbReference>
<evidence type="ECO:0000256" key="3">
    <source>
        <dbReference type="ARBA" id="ARBA00022692"/>
    </source>
</evidence>
<dbReference type="EMBL" id="JAQFWP010000003">
    <property type="protein sequence ID" value="MDA2803364.1"/>
    <property type="molecule type" value="Genomic_DNA"/>
</dbReference>
<keyword evidence="11" id="KW-1185">Reference proteome</keyword>
<evidence type="ECO:0000256" key="1">
    <source>
        <dbReference type="ARBA" id="ARBA00004651"/>
    </source>
</evidence>
<proteinExistence type="predicted"/>
<evidence type="ECO:0000256" key="4">
    <source>
        <dbReference type="ARBA" id="ARBA00022989"/>
    </source>
</evidence>
<feature type="region of interest" description="Disordered" evidence="6">
    <location>
        <begin position="424"/>
        <end position="496"/>
    </location>
</feature>
<sequence>MTGVRRALVVAQDDYDNADLTRLHSPAQDAAALAQVLGDPAIGGFEVAVVHDAPSHEVARRVEAFFASGGREDALLLHFSCHGLKNPRGELFFAARDTEPELLRSTAVPAQFVRQCIQACRARNSVLFLDCCFGGAFLEGMGLRASNDAHVLDTFPEEAMAGGRGWAVVTASNAIEYAFEGGHLAEDAPPTPSVFTGALVDALTTGEADMNEDGLVSLDELYDYLFERVRAENPNQTPSCSMHVQGDVYLARSTLNHRVLKRLSDDLVQKLFDKDPAVRRQGLGRLEAMATGADTEAADRAREALIWMTEHDVGALKADARHVLDGLCIAPLPGVVRFGRIAQGSPPPTRTVRLLGPPLARECEPHPHSSVLRVERQPDAPDDLMVTLDTNRLGAIDTAVTLSGPTGEAEVMVTAEIVPAARADAPRAVPPRPASGAVPPAGAAPPTASRPRPVGPAVAPAHVPSGPHPPVGGVGRPAVGPHTTAASPGPPRRPAAGRRVGARLIDFLLVGATGWLFGTIVGVTITDLGTPSGAETDPNAPLSQPFDFLMTLWILVLLFGWGALMFLYDALLLGTQGRTIGMAAMGICVVDASNGRRPDRRQVVIRAAVFGLPQSIPGLGHLFVLVESLALIPDPRKQAFHDRLARTQVVFPTERSDQGPVRH</sequence>
<gene>
    <name evidence="10" type="ORF">O4U47_02465</name>
</gene>
<dbReference type="PANTHER" id="PTHR36115">
    <property type="entry name" value="PROLINE-RICH ANTIGEN HOMOLOG-RELATED"/>
    <property type="match status" value="1"/>
</dbReference>
<dbReference type="InterPro" id="IPR029030">
    <property type="entry name" value="Caspase-like_dom_sf"/>
</dbReference>
<dbReference type="Proteomes" id="UP001165685">
    <property type="component" value="Unassembled WGS sequence"/>
</dbReference>
<evidence type="ECO:0000259" key="9">
    <source>
        <dbReference type="Pfam" id="PF06271"/>
    </source>
</evidence>
<feature type="domain" description="Peptidase C14 caspase" evidence="8">
    <location>
        <begin position="5"/>
        <end position="247"/>
    </location>
</feature>
<feature type="domain" description="RDD" evidence="9">
    <location>
        <begin position="494"/>
        <end position="645"/>
    </location>
</feature>
<feature type="transmembrane region" description="Helical" evidence="7">
    <location>
        <begin position="548"/>
        <end position="568"/>
    </location>
</feature>
<dbReference type="NCBIfam" id="NF047832">
    <property type="entry name" value="caspase_w_EACC1"/>
    <property type="match status" value="1"/>
</dbReference>
<comment type="caution">
    <text evidence="10">The sequence shown here is derived from an EMBL/GenBank/DDBJ whole genome shotgun (WGS) entry which is preliminary data.</text>
</comment>
<evidence type="ECO:0000256" key="7">
    <source>
        <dbReference type="SAM" id="Phobius"/>
    </source>
</evidence>
<dbReference type="SUPFAM" id="SSF52129">
    <property type="entry name" value="Caspase-like"/>
    <property type="match status" value="1"/>
</dbReference>
<dbReference type="InterPro" id="IPR018247">
    <property type="entry name" value="EF_Hand_1_Ca_BS"/>
</dbReference>
<protein>
    <submittedName>
        <fullName evidence="10">RDD family protein</fullName>
    </submittedName>
</protein>
<dbReference type="Pfam" id="PF00656">
    <property type="entry name" value="Peptidase_C14"/>
    <property type="match status" value="1"/>
</dbReference>
<name>A0ABT4TF79_9ACTN</name>
<dbReference type="Pfam" id="PF06271">
    <property type="entry name" value="RDD"/>
    <property type="match status" value="1"/>
</dbReference>
<keyword evidence="2" id="KW-1003">Cell membrane</keyword>
<feature type="transmembrane region" description="Helical" evidence="7">
    <location>
        <begin position="507"/>
        <end position="528"/>
    </location>
</feature>
<keyword evidence="3 7" id="KW-0812">Transmembrane</keyword>
<keyword evidence="5 7" id="KW-0472">Membrane</keyword>
<evidence type="ECO:0000256" key="5">
    <source>
        <dbReference type="ARBA" id="ARBA00023136"/>
    </source>
</evidence>
<organism evidence="10 11">
    <name type="scientific">Nocardiopsis suaedae</name>
    <dbReference type="NCBI Taxonomy" id="3018444"/>
    <lineage>
        <taxon>Bacteria</taxon>
        <taxon>Bacillati</taxon>
        <taxon>Actinomycetota</taxon>
        <taxon>Actinomycetes</taxon>
        <taxon>Streptosporangiales</taxon>
        <taxon>Nocardiopsidaceae</taxon>
        <taxon>Nocardiopsis</taxon>
    </lineage>
</organism>
<dbReference type="Gene3D" id="3.40.50.1460">
    <property type="match status" value="1"/>
</dbReference>
<evidence type="ECO:0000313" key="10">
    <source>
        <dbReference type="EMBL" id="MDA2803364.1"/>
    </source>
</evidence>
<evidence type="ECO:0000259" key="8">
    <source>
        <dbReference type="Pfam" id="PF00656"/>
    </source>
</evidence>
<dbReference type="PROSITE" id="PS00018">
    <property type="entry name" value="EF_HAND_1"/>
    <property type="match status" value="1"/>
</dbReference>
<dbReference type="InterPro" id="IPR051791">
    <property type="entry name" value="Pra-immunoreactive"/>
</dbReference>
<comment type="subcellular location">
    <subcellularLocation>
        <location evidence="1">Cell membrane</location>
        <topology evidence="1">Multi-pass membrane protein</topology>
    </subcellularLocation>
</comment>
<evidence type="ECO:0000256" key="2">
    <source>
        <dbReference type="ARBA" id="ARBA00022475"/>
    </source>
</evidence>